<sequence>RMSMLSPEIKFDTSNITRSSLESCFHFENSWKKAVLETQKIRKEYTTAFGLKDVKECVKMPCLPGLQSYCKNDKEG</sequence>
<evidence type="ECO:0000313" key="2">
    <source>
        <dbReference type="Proteomes" id="UP000694414"/>
    </source>
</evidence>
<dbReference type="InterPro" id="IPR040505">
    <property type="entry name" value="DUF5537"/>
</dbReference>
<name>A0A8C8ZU30_PROSS</name>
<reference evidence="1" key="1">
    <citation type="submission" date="2025-08" db="UniProtKB">
        <authorList>
            <consortium name="Ensembl"/>
        </authorList>
    </citation>
    <scope>IDENTIFICATION</scope>
</reference>
<dbReference type="Pfam" id="PF17690">
    <property type="entry name" value="DUF5537"/>
    <property type="match status" value="1"/>
</dbReference>
<dbReference type="Proteomes" id="UP000694414">
    <property type="component" value="Unplaced"/>
</dbReference>
<accession>A0A8C8ZU30</accession>
<dbReference type="GeneTree" id="ENSGT01020000234329"/>
<keyword evidence="2" id="KW-1185">Reference proteome</keyword>
<dbReference type="Ensembl" id="ENSPSMT00000021146.1">
    <property type="protein sequence ID" value="ENSPSMP00000018217.1"/>
    <property type="gene ID" value="ENSPSMG00000012930.1"/>
</dbReference>
<proteinExistence type="predicted"/>
<dbReference type="AlphaFoldDB" id="A0A8C8ZU30"/>
<reference evidence="1" key="2">
    <citation type="submission" date="2025-09" db="UniProtKB">
        <authorList>
            <consortium name="Ensembl"/>
        </authorList>
    </citation>
    <scope>IDENTIFICATION</scope>
</reference>
<evidence type="ECO:0000313" key="1">
    <source>
        <dbReference type="Ensembl" id="ENSPSMP00000018217.1"/>
    </source>
</evidence>
<organism evidence="1 2">
    <name type="scientific">Prolemur simus</name>
    <name type="common">Greater bamboo lemur</name>
    <name type="synonym">Hapalemur simus</name>
    <dbReference type="NCBI Taxonomy" id="1328070"/>
    <lineage>
        <taxon>Eukaryota</taxon>
        <taxon>Metazoa</taxon>
        <taxon>Chordata</taxon>
        <taxon>Craniata</taxon>
        <taxon>Vertebrata</taxon>
        <taxon>Euteleostomi</taxon>
        <taxon>Mammalia</taxon>
        <taxon>Eutheria</taxon>
        <taxon>Euarchontoglires</taxon>
        <taxon>Primates</taxon>
        <taxon>Strepsirrhini</taxon>
        <taxon>Lemuriformes</taxon>
        <taxon>Lemuridae</taxon>
        <taxon>Prolemur</taxon>
    </lineage>
</organism>
<protein>
    <submittedName>
        <fullName evidence="1">Uncharacterized protein</fullName>
    </submittedName>
</protein>